<dbReference type="InterPro" id="IPR001789">
    <property type="entry name" value="Sig_transdc_resp-reg_receiver"/>
</dbReference>
<dbReference type="GO" id="GO:0005829">
    <property type="term" value="C:cytosol"/>
    <property type="evidence" value="ECO:0007669"/>
    <property type="project" value="TreeGrafter"/>
</dbReference>
<gene>
    <name evidence="10" type="ORF">SAMN05660686_01042</name>
</gene>
<keyword evidence="5" id="KW-0804">Transcription</keyword>
<evidence type="ECO:0000313" key="11">
    <source>
        <dbReference type="Proteomes" id="UP000198615"/>
    </source>
</evidence>
<accession>A0A8G2BFB1</accession>
<dbReference type="GO" id="GO:0000156">
    <property type="term" value="F:phosphorelay response regulator activity"/>
    <property type="evidence" value="ECO:0007669"/>
    <property type="project" value="TreeGrafter"/>
</dbReference>
<dbReference type="Pfam" id="PF00486">
    <property type="entry name" value="Trans_reg_C"/>
    <property type="match status" value="1"/>
</dbReference>
<dbReference type="Proteomes" id="UP000198615">
    <property type="component" value="Unassembled WGS sequence"/>
</dbReference>
<feature type="DNA-binding region" description="OmpR/PhoB-type" evidence="7">
    <location>
        <begin position="125"/>
        <end position="223"/>
    </location>
</feature>
<dbReference type="AlphaFoldDB" id="A0A8G2BFB1"/>
<evidence type="ECO:0000256" key="5">
    <source>
        <dbReference type="ARBA" id="ARBA00023163"/>
    </source>
</evidence>
<dbReference type="InterPro" id="IPR039420">
    <property type="entry name" value="WalR-like"/>
</dbReference>
<dbReference type="Gene3D" id="3.40.50.2300">
    <property type="match status" value="1"/>
</dbReference>
<proteinExistence type="predicted"/>
<evidence type="ECO:0000256" key="7">
    <source>
        <dbReference type="PROSITE-ProRule" id="PRU01091"/>
    </source>
</evidence>
<keyword evidence="3" id="KW-0805">Transcription regulation</keyword>
<reference evidence="10 11" key="1">
    <citation type="submission" date="2016-10" db="EMBL/GenBank/DDBJ databases">
        <authorList>
            <person name="Varghese N."/>
            <person name="Submissions S."/>
        </authorList>
    </citation>
    <scope>NUCLEOTIDE SEQUENCE [LARGE SCALE GENOMIC DNA]</scope>
    <source>
        <strain evidence="10 11">DSM 18839</strain>
    </source>
</reference>
<dbReference type="InterPro" id="IPR036388">
    <property type="entry name" value="WH-like_DNA-bd_sf"/>
</dbReference>
<dbReference type="SMART" id="SM00448">
    <property type="entry name" value="REC"/>
    <property type="match status" value="1"/>
</dbReference>
<feature type="modified residue" description="4-aspartylphosphate" evidence="6">
    <location>
        <position position="51"/>
    </location>
</feature>
<evidence type="ECO:0000313" key="10">
    <source>
        <dbReference type="EMBL" id="SDF37100.1"/>
    </source>
</evidence>
<dbReference type="OrthoDB" id="9802426at2"/>
<feature type="domain" description="OmpR/PhoB-type" evidence="9">
    <location>
        <begin position="125"/>
        <end position="223"/>
    </location>
</feature>
<comment type="caution">
    <text evidence="10">The sequence shown here is derived from an EMBL/GenBank/DDBJ whole genome shotgun (WGS) entry which is preliminary data.</text>
</comment>
<dbReference type="SUPFAM" id="SSF52172">
    <property type="entry name" value="CheY-like"/>
    <property type="match status" value="1"/>
</dbReference>
<dbReference type="GO" id="GO:0006355">
    <property type="term" value="P:regulation of DNA-templated transcription"/>
    <property type="evidence" value="ECO:0007669"/>
    <property type="project" value="InterPro"/>
</dbReference>
<dbReference type="SUPFAM" id="SSF46894">
    <property type="entry name" value="C-terminal effector domain of the bipartite response regulators"/>
    <property type="match status" value="1"/>
</dbReference>
<dbReference type="Gene3D" id="1.10.10.10">
    <property type="entry name" value="Winged helix-like DNA-binding domain superfamily/Winged helix DNA-binding domain"/>
    <property type="match status" value="1"/>
</dbReference>
<dbReference type="InterPro" id="IPR001867">
    <property type="entry name" value="OmpR/PhoB-type_DNA-bd"/>
</dbReference>
<evidence type="ECO:0000256" key="1">
    <source>
        <dbReference type="ARBA" id="ARBA00022553"/>
    </source>
</evidence>
<dbReference type="CDD" id="cd00383">
    <property type="entry name" value="trans_reg_C"/>
    <property type="match status" value="1"/>
</dbReference>
<dbReference type="Gene3D" id="6.10.250.690">
    <property type="match status" value="1"/>
</dbReference>
<keyword evidence="1 6" id="KW-0597">Phosphoprotein</keyword>
<dbReference type="InterPro" id="IPR011006">
    <property type="entry name" value="CheY-like_superfamily"/>
</dbReference>
<dbReference type="EMBL" id="FNBW01000003">
    <property type="protein sequence ID" value="SDF37100.1"/>
    <property type="molecule type" value="Genomic_DNA"/>
</dbReference>
<name>A0A8G2BFB1_9PROT</name>
<keyword evidence="2" id="KW-0902">Two-component regulatory system</keyword>
<dbReference type="InterPro" id="IPR016032">
    <property type="entry name" value="Sig_transdc_resp-reg_C-effctor"/>
</dbReference>
<feature type="domain" description="Response regulatory" evidence="8">
    <location>
        <begin position="2"/>
        <end position="116"/>
    </location>
</feature>
<dbReference type="FunFam" id="1.10.10.10:FF:000005">
    <property type="entry name" value="Two-component system response regulator"/>
    <property type="match status" value="1"/>
</dbReference>
<evidence type="ECO:0000256" key="2">
    <source>
        <dbReference type="ARBA" id="ARBA00023012"/>
    </source>
</evidence>
<keyword evidence="11" id="KW-1185">Reference proteome</keyword>
<protein>
    <submittedName>
        <fullName evidence="10">Two-component system, OmpR family, response regulator</fullName>
    </submittedName>
</protein>
<dbReference type="CDD" id="cd19935">
    <property type="entry name" value="REC_OmpR_CusR-like"/>
    <property type="match status" value="1"/>
</dbReference>
<sequence length="226" mass="25205">MRSLLIEDDAKSGAYIASSLREIGHVVDHLENGRDGLLQATVGDYDVLIVDRMLPELDGLALVRTLRGARILTPILFLTAMDGVNDRVEGLNAGADDYLAKPFSFAELSARISALARRPCLREEVSVLTVGDLQMDLIRRIVSRAGQPIDLQRREFVLLEHLMRTAGRVQTRTMLLEAVWDIQFDPQTNVVESHVSRLRSKIDRPYGTEMIRTVRGAGYVLQPGGR</sequence>
<evidence type="ECO:0000259" key="9">
    <source>
        <dbReference type="PROSITE" id="PS51755"/>
    </source>
</evidence>
<keyword evidence="4 7" id="KW-0238">DNA-binding</keyword>
<evidence type="ECO:0000256" key="4">
    <source>
        <dbReference type="ARBA" id="ARBA00023125"/>
    </source>
</evidence>
<dbReference type="SMART" id="SM00862">
    <property type="entry name" value="Trans_reg_C"/>
    <property type="match status" value="1"/>
</dbReference>
<dbReference type="PANTHER" id="PTHR48111:SF76">
    <property type="entry name" value="TWO-COMPONENT RESPONSE REGULATOR"/>
    <property type="match status" value="1"/>
</dbReference>
<dbReference type="PROSITE" id="PS50110">
    <property type="entry name" value="RESPONSE_REGULATORY"/>
    <property type="match status" value="1"/>
</dbReference>
<dbReference type="GO" id="GO:0000976">
    <property type="term" value="F:transcription cis-regulatory region binding"/>
    <property type="evidence" value="ECO:0007669"/>
    <property type="project" value="TreeGrafter"/>
</dbReference>
<dbReference type="GO" id="GO:0032993">
    <property type="term" value="C:protein-DNA complex"/>
    <property type="evidence" value="ECO:0007669"/>
    <property type="project" value="TreeGrafter"/>
</dbReference>
<evidence type="ECO:0000256" key="3">
    <source>
        <dbReference type="ARBA" id="ARBA00023015"/>
    </source>
</evidence>
<dbReference type="PANTHER" id="PTHR48111">
    <property type="entry name" value="REGULATOR OF RPOS"/>
    <property type="match status" value="1"/>
</dbReference>
<dbReference type="Pfam" id="PF00072">
    <property type="entry name" value="Response_reg"/>
    <property type="match status" value="1"/>
</dbReference>
<dbReference type="RefSeq" id="WP_028795686.1">
    <property type="nucleotide sequence ID" value="NZ_FNBW01000003.1"/>
</dbReference>
<evidence type="ECO:0000259" key="8">
    <source>
        <dbReference type="PROSITE" id="PS50110"/>
    </source>
</evidence>
<evidence type="ECO:0000256" key="6">
    <source>
        <dbReference type="PROSITE-ProRule" id="PRU00169"/>
    </source>
</evidence>
<dbReference type="PROSITE" id="PS51755">
    <property type="entry name" value="OMPR_PHOB"/>
    <property type="match status" value="1"/>
</dbReference>
<organism evidence="10 11">
    <name type="scientific">Thalassobaculum litoreum DSM 18839</name>
    <dbReference type="NCBI Taxonomy" id="1123362"/>
    <lineage>
        <taxon>Bacteria</taxon>
        <taxon>Pseudomonadati</taxon>
        <taxon>Pseudomonadota</taxon>
        <taxon>Alphaproteobacteria</taxon>
        <taxon>Rhodospirillales</taxon>
        <taxon>Thalassobaculaceae</taxon>
        <taxon>Thalassobaculum</taxon>
    </lineage>
</organism>